<accession>A0A9P4TQY8</accession>
<evidence type="ECO:0000313" key="3">
    <source>
        <dbReference type="Proteomes" id="UP000801428"/>
    </source>
</evidence>
<dbReference type="AlphaFoldDB" id="A0A9P4TQY8"/>
<feature type="transmembrane region" description="Helical" evidence="1">
    <location>
        <begin position="249"/>
        <end position="270"/>
    </location>
</feature>
<keyword evidence="3" id="KW-1185">Reference proteome</keyword>
<organism evidence="2 3">
    <name type="scientific">Curvularia kusanoi</name>
    <name type="common">Cochliobolus kusanoi</name>
    <dbReference type="NCBI Taxonomy" id="90978"/>
    <lineage>
        <taxon>Eukaryota</taxon>
        <taxon>Fungi</taxon>
        <taxon>Dikarya</taxon>
        <taxon>Ascomycota</taxon>
        <taxon>Pezizomycotina</taxon>
        <taxon>Dothideomycetes</taxon>
        <taxon>Pleosporomycetidae</taxon>
        <taxon>Pleosporales</taxon>
        <taxon>Pleosporineae</taxon>
        <taxon>Pleosporaceae</taxon>
        <taxon>Curvularia</taxon>
    </lineage>
</organism>
<dbReference type="EMBL" id="SWKU01000001">
    <property type="protein sequence ID" value="KAF3011218.1"/>
    <property type="molecule type" value="Genomic_DNA"/>
</dbReference>
<evidence type="ECO:0000256" key="1">
    <source>
        <dbReference type="SAM" id="Phobius"/>
    </source>
</evidence>
<dbReference type="Proteomes" id="UP000801428">
    <property type="component" value="Unassembled WGS sequence"/>
</dbReference>
<proteinExistence type="predicted"/>
<protein>
    <submittedName>
        <fullName evidence="2">Uncharacterized protein</fullName>
    </submittedName>
</protein>
<feature type="transmembrane region" description="Helical" evidence="1">
    <location>
        <begin position="208"/>
        <end position="229"/>
    </location>
</feature>
<keyword evidence="1" id="KW-0472">Membrane</keyword>
<evidence type="ECO:0000313" key="2">
    <source>
        <dbReference type="EMBL" id="KAF3011218.1"/>
    </source>
</evidence>
<dbReference type="OrthoDB" id="5396681at2759"/>
<keyword evidence="1" id="KW-0812">Transmembrane</keyword>
<sequence length="294" mass="33699">MILVGILERMENLVSQYASSVNEVAAENPFELHVMFLDKALASWRPYLVFMTHQISNMSNKAVGVGISNEDDDENFLSITVEDHQELKQIEDQVADLLLCLDSTFDTLTTFQEMYAQYITYQGVTKPAGRMDTIAVSLKEKIRETTYTRRKVEALLSKVQSTRTLISSLLERQSAHNINHQIRALREGNVIMQEIAEKNSKDSSSMRVLTIITMVYLPCTIVSNFYSTQFVKQIEVDGTSTRLGYAQNAWIFFAISIPLTLFTFLVWYTWIHAEHTRNWLAAQVYTKKKAELPM</sequence>
<gene>
    <name evidence="2" type="ORF">E8E13_011626</name>
</gene>
<dbReference type="Gene3D" id="1.20.58.340">
    <property type="entry name" value="Magnesium transport protein CorA, transmembrane region"/>
    <property type="match status" value="1"/>
</dbReference>
<comment type="caution">
    <text evidence="2">The sequence shown here is derived from an EMBL/GenBank/DDBJ whole genome shotgun (WGS) entry which is preliminary data.</text>
</comment>
<keyword evidence="1" id="KW-1133">Transmembrane helix</keyword>
<reference evidence="2" key="1">
    <citation type="submission" date="2019-04" db="EMBL/GenBank/DDBJ databases">
        <title>Sequencing of skin fungus with MAO and IRED activity.</title>
        <authorList>
            <person name="Marsaioli A.J."/>
            <person name="Bonatto J.M.C."/>
            <person name="Reis Junior O."/>
        </authorList>
    </citation>
    <scope>NUCLEOTIDE SEQUENCE</scope>
    <source>
        <strain evidence="2">30M1</strain>
    </source>
</reference>
<name>A0A9P4TQY8_CURKU</name>